<sequence length="51" mass="5190">MAERGMNADGGMLRRFGYSRTIDPDAAAGAPVTAGNARERAGHGAGTQVIS</sequence>
<organism evidence="2 3">
    <name type="scientific">Actinomadura vinacea</name>
    <dbReference type="NCBI Taxonomy" id="115336"/>
    <lineage>
        <taxon>Bacteria</taxon>
        <taxon>Bacillati</taxon>
        <taxon>Actinomycetota</taxon>
        <taxon>Actinomycetes</taxon>
        <taxon>Streptosporangiales</taxon>
        <taxon>Thermomonosporaceae</taxon>
        <taxon>Actinomadura</taxon>
    </lineage>
</organism>
<dbReference type="EMBL" id="BAAARW010000028">
    <property type="protein sequence ID" value="GAA2445156.1"/>
    <property type="molecule type" value="Genomic_DNA"/>
</dbReference>
<proteinExistence type="predicted"/>
<protein>
    <submittedName>
        <fullName evidence="2">Uncharacterized protein</fullName>
    </submittedName>
</protein>
<name>A0ABN3K0X8_9ACTN</name>
<accession>A0ABN3K0X8</accession>
<feature type="compositionally biased region" description="Low complexity" evidence="1">
    <location>
        <begin position="24"/>
        <end position="36"/>
    </location>
</feature>
<comment type="caution">
    <text evidence="2">The sequence shown here is derived from an EMBL/GenBank/DDBJ whole genome shotgun (WGS) entry which is preliminary data.</text>
</comment>
<keyword evidence="3" id="KW-1185">Reference proteome</keyword>
<evidence type="ECO:0000256" key="1">
    <source>
        <dbReference type="SAM" id="MobiDB-lite"/>
    </source>
</evidence>
<reference evidence="2 3" key="1">
    <citation type="journal article" date="2019" name="Int. J. Syst. Evol. Microbiol.">
        <title>The Global Catalogue of Microorganisms (GCM) 10K type strain sequencing project: providing services to taxonomists for standard genome sequencing and annotation.</title>
        <authorList>
            <consortium name="The Broad Institute Genomics Platform"/>
            <consortium name="The Broad Institute Genome Sequencing Center for Infectious Disease"/>
            <person name="Wu L."/>
            <person name="Ma J."/>
        </authorList>
    </citation>
    <scope>NUCLEOTIDE SEQUENCE [LARGE SCALE GENOMIC DNA]</scope>
    <source>
        <strain evidence="2 3">JCM 3325</strain>
    </source>
</reference>
<evidence type="ECO:0000313" key="3">
    <source>
        <dbReference type="Proteomes" id="UP001501231"/>
    </source>
</evidence>
<evidence type="ECO:0000313" key="2">
    <source>
        <dbReference type="EMBL" id="GAA2445156.1"/>
    </source>
</evidence>
<gene>
    <name evidence="2" type="ORF">GCM10010191_72430</name>
</gene>
<feature type="region of interest" description="Disordered" evidence="1">
    <location>
        <begin position="24"/>
        <end position="51"/>
    </location>
</feature>
<dbReference type="Proteomes" id="UP001501231">
    <property type="component" value="Unassembled WGS sequence"/>
</dbReference>